<name>A0ABS8V1K8_DATST</name>
<protein>
    <submittedName>
        <fullName evidence="1">Uncharacterized protein</fullName>
    </submittedName>
</protein>
<gene>
    <name evidence="1" type="ORF">HAX54_024957</name>
</gene>
<sequence length="54" mass="6397">SHYVPFHLNGRCPEIENSQLIYNDRQSSTSHGEEEEEDATTLRVFEIYDETYVF</sequence>
<dbReference type="EMBL" id="JACEIK010003027">
    <property type="protein sequence ID" value="MCD9639960.1"/>
    <property type="molecule type" value="Genomic_DNA"/>
</dbReference>
<keyword evidence="2" id="KW-1185">Reference proteome</keyword>
<organism evidence="1 2">
    <name type="scientific">Datura stramonium</name>
    <name type="common">Jimsonweed</name>
    <name type="synonym">Common thornapple</name>
    <dbReference type="NCBI Taxonomy" id="4076"/>
    <lineage>
        <taxon>Eukaryota</taxon>
        <taxon>Viridiplantae</taxon>
        <taxon>Streptophyta</taxon>
        <taxon>Embryophyta</taxon>
        <taxon>Tracheophyta</taxon>
        <taxon>Spermatophyta</taxon>
        <taxon>Magnoliopsida</taxon>
        <taxon>eudicotyledons</taxon>
        <taxon>Gunneridae</taxon>
        <taxon>Pentapetalae</taxon>
        <taxon>asterids</taxon>
        <taxon>lamiids</taxon>
        <taxon>Solanales</taxon>
        <taxon>Solanaceae</taxon>
        <taxon>Solanoideae</taxon>
        <taxon>Datureae</taxon>
        <taxon>Datura</taxon>
    </lineage>
</organism>
<comment type="caution">
    <text evidence="1">The sequence shown here is derived from an EMBL/GenBank/DDBJ whole genome shotgun (WGS) entry which is preliminary data.</text>
</comment>
<reference evidence="1 2" key="1">
    <citation type="journal article" date="2021" name="BMC Genomics">
        <title>Datura genome reveals duplications of psychoactive alkaloid biosynthetic genes and high mutation rate following tissue culture.</title>
        <authorList>
            <person name="Rajewski A."/>
            <person name="Carter-House D."/>
            <person name="Stajich J."/>
            <person name="Litt A."/>
        </authorList>
    </citation>
    <scope>NUCLEOTIDE SEQUENCE [LARGE SCALE GENOMIC DNA]</scope>
    <source>
        <strain evidence="1">AR-01</strain>
    </source>
</reference>
<evidence type="ECO:0000313" key="2">
    <source>
        <dbReference type="Proteomes" id="UP000823775"/>
    </source>
</evidence>
<accession>A0ABS8V1K8</accession>
<proteinExistence type="predicted"/>
<evidence type="ECO:0000313" key="1">
    <source>
        <dbReference type="EMBL" id="MCD9639960.1"/>
    </source>
</evidence>
<dbReference type="Proteomes" id="UP000823775">
    <property type="component" value="Unassembled WGS sequence"/>
</dbReference>
<feature type="non-terminal residue" evidence="1">
    <location>
        <position position="1"/>
    </location>
</feature>